<organism evidence="2">
    <name type="scientific">Arundo donax</name>
    <name type="common">Giant reed</name>
    <name type="synonym">Donax arundinaceus</name>
    <dbReference type="NCBI Taxonomy" id="35708"/>
    <lineage>
        <taxon>Eukaryota</taxon>
        <taxon>Viridiplantae</taxon>
        <taxon>Streptophyta</taxon>
        <taxon>Embryophyta</taxon>
        <taxon>Tracheophyta</taxon>
        <taxon>Spermatophyta</taxon>
        <taxon>Magnoliopsida</taxon>
        <taxon>Liliopsida</taxon>
        <taxon>Poales</taxon>
        <taxon>Poaceae</taxon>
        <taxon>PACMAD clade</taxon>
        <taxon>Arundinoideae</taxon>
        <taxon>Arundineae</taxon>
        <taxon>Arundo</taxon>
    </lineage>
</organism>
<evidence type="ECO:0000313" key="2">
    <source>
        <dbReference type="EMBL" id="JAD69129.1"/>
    </source>
</evidence>
<sequence>MKRHKQKGGEMEEVLLEQTAAAATTSFS</sequence>
<accession>A0A0A9BYQ2</accession>
<feature type="region of interest" description="Disordered" evidence="1">
    <location>
        <begin position="1"/>
        <end position="28"/>
    </location>
</feature>
<proteinExistence type="predicted"/>
<reference evidence="2" key="2">
    <citation type="journal article" date="2015" name="Data Brief">
        <title>Shoot transcriptome of the giant reed, Arundo donax.</title>
        <authorList>
            <person name="Barrero R.A."/>
            <person name="Guerrero F.D."/>
            <person name="Moolhuijzen P."/>
            <person name="Goolsby J.A."/>
            <person name="Tidwell J."/>
            <person name="Bellgard S.E."/>
            <person name="Bellgard M.I."/>
        </authorList>
    </citation>
    <scope>NUCLEOTIDE SEQUENCE</scope>
    <source>
        <tissue evidence="2">Shoot tissue taken approximately 20 cm above the soil surface</tissue>
    </source>
</reference>
<reference evidence="2" key="1">
    <citation type="submission" date="2014-09" db="EMBL/GenBank/DDBJ databases">
        <authorList>
            <person name="Magalhaes I.L.F."/>
            <person name="Oliveira U."/>
            <person name="Santos F.R."/>
            <person name="Vidigal T.H.D.A."/>
            <person name="Brescovit A.D."/>
            <person name="Santos A.J."/>
        </authorList>
    </citation>
    <scope>NUCLEOTIDE SEQUENCE</scope>
    <source>
        <tissue evidence="2">Shoot tissue taken approximately 20 cm above the soil surface</tissue>
    </source>
</reference>
<dbReference type="AlphaFoldDB" id="A0A0A9BYQ2"/>
<evidence type="ECO:0000256" key="1">
    <source>
        <dbReference type="SAM" id="MobiDB-lite"/>
    </source>
</evidence>
<dbReference type="EMBL" id="GBRH01228766">
    <property type="protein sequence ID" value="JAD69129.1"/>
    <property type="molecule type" value="Transcribed_RNA"/>
</dbReference>
<protein>
    <submittedName>
        <fullName evidence="2">Uncharacterized protein</fullName>
    </submittedName>
</protein>
<name>A0A0A9BYQ2_ARUDO</name>